<keyword evidence="5 11" id="KW-0418">Kinase</keyword>
<dbReference type="Gene3D" id="3.30.200.20">
    <property type="entry name" value="Phosphorylase Kinase, domain 1"/>
    <property type="match status" value="1"/>
</dbReference>
<dbReference type="InterPro" id="IPR050236">
    <property type="entry name" value="Ser_Thr_kinase_AGC"/>
</dbReference>
<comment type="catalytic activity">
    <reaction evidence="7">
        <text>L-threonyl-[protein] + ATP = O-phospho-L-threonyl-[protein] + ADP + H(+)</text>
        <dbReference type="Rhea" id="RHEA:46608"/>
        <dbReference type="Rhea" id="RHEA-COMP:11060"/>
        <dbReference type="Rhea" id="RHEA-COMP:11605"/>
        <dbReference type="ChEBI" id="CHEBI:15378"/>
        <dbReference type="ChEBI" id="CHEBI:30013"/>
        <dbReference type="ChEBI" id="CHEBI:30616"/>
        <dbReference type="ChEBI" id="CHEBI:61977"/>
        <dbReference type="ChEBI" id="CHEBI:456216"/>
        <dbReference type="EC" id="2.7.11.1"/>
    </reaction>
</comment>
<keyword evidence="6" id="KW-0067">ATP-binding</keyword>
<dbReference type="Proteomes" id="UP001153365">
    <property type="component" value="Unassembled WGS sequence"/>
</dbReference>
<dbReference type="AlphaFoldDB" id="A0AAV0AH01"/>
<evidence type="ECO:0000256" key="4">
    <source>
        <dbReference type="ARBA" id="ARBA00022741"/>
    </source>
</evidence>
<dbReference type="Gene3D" id="1.10.510.10">
    <property type="entry name" value="Transferase(Phosphotransferase) domain 1"/>
    <property type="match status" value="1"/>
</dbReference>
<evidence type="ECO:0000259" key="10">
    <source>
        <dbReference type="PROSITE" id="PS50011"/>
    </source>
</evidence>
<organism evidence="11 12">
    <name type="scientific">Phakopsora pachyrhizi</name>
    <name type="common">Asian soybean rust disease fungus</name>
    <dbReference type="NCBI Taxonomy" id="170000"/>
    <lineage>
        <taxon>Eukaryota</taxon>
        <taxon>Fungi</taxon>
        <taxon>Dikarya</taxon>
        <taxon>Basidiomycota</taxon>
        <taxon>Pucciniomycotina</taxon>
        <taxon>Pucciniomycetes</taxon>
        <taxon>Pucciniales</taxon>
        <taxon>Phakopsoraceae</taxon>
        <taxon>Phakopsora</taxon>
    </lineage>
</organism>
<feature type="compositionally biased region" description="Acidic residues" evidence="9">
    <location>
        <begin position="193"/>
        <end position="203"/>
    </location>
</feature>
<dbReference type="InterPro" id="IPR000719">
    <property type="entry name" value="Prot_kinase_dom"/>
</dbReference>
<dbReference type="EC" id="2.7.11.1" evidence="1"/>
<dbReference type="SMART" id="SM00220">
    <property type="entry name" value="S_TKc"/>
    <property type="match status" value="1"/>
</dbReference>
<proteinExistence type="predicted"/>
<evidence type="ECO:0000256" key="3">
    <source>
        <dbReference type="ARBA" id="ARBA00022679"/>
    </source>
</evidence>
<name>A0AAV0AH01_PHAPC</name>
<evidence type="ECO:0000313" key="11">
    <source>
        <dbReference type="EMBL" id="CAH7666997.1"/>
    </source>
</evidence>
<accession>A0AAV0AH01</accession>
<evidence type="ECO:0000313" key="12">
    <source>
        <dbReference type="Proteomes" id="UP001153365"/>
    </source>
</evidence>
<comment type="catalytic activity">
    <reaction evidence="8">
        <text>L-seryl-[protein] + ATP = O-phospho-L-seryl-[protein] + ADP + H(+)</text>
        <dbReference type="Rhea" id="RHEA:17989"/>
        <dbReference type="Rhea" id="RHEA-COMP:9863"/>
        <dbReference type="Rhea" id="RHEA-COMP:11604"/>
        <dbReference type="ChEBI" id="CHEBI:15378"/>
        <dbReference type="ChEBI" id="CHEBI:29999"/>
        <dbReference type="ChEBI" id="CHEBI:30616"/>
        <dbReference type="ChEBI" id="CHEBI:83421"/>
        <dbReference type="ChEBI" id="CHEBI:456216"/>
        <dbReference type="EC" id="2.7.11.1"/>
    </reaction>
</comment>
<dbReference type="Pfam" id="PF00069">
    <property type="entry name" value="Pkinase"/>
    <property type="match status" value="1"/>
</dbReference>
<dbReference type="InterPro" id="IPR011009">
    <property type="entry name" value="Kinase-like_dom_sf"/>
</dbReference>
<keyword evidence="4" id="KW-0547">Nucleotide-binding</keyword>
<dbReference type="EMBL" id="CALTRL010000188">
    <property type="protein sequence ID" value="CAH7666997.1"/>
    <property type="molecule type" value="Genomic_DNA"/>
</dbReference>
<evidence type="ECO:0000256" key="5">
    <source>
        <dbReference type="ARBA" id="ARBA00022777"/>
    </source>
</evidence>
<evidence type="ECO:0000256" key="2">
    <source>
        <dbReference type="ARBA" id="ARBA00022527"/>
    </source>
</evidence>
<keyword evidence="3" id="KW-0808">Transferase</keyword>
<keyword evidence="12" id="KW-1185">Reference proteome</keyword>
<sequence>MRQYISVESELSVLLKLSKETLKKFMSQPKDSKERSDPIPKLYSSFQSETDLNLLLEFLPNGSLSDFILTNRPSLNSLTGEDLMRVWFAELVLALDWLHRVSGFVHRDFKPSNVLVDGNGHLVLNDFGCSTKLYRHSSSTVKSKHHNNSSNDTVEEPEGFLIDSSCKVLVGTCDYISPEMLDCHLNRVLVNQDSDDEDSDTEREDQRAEDEGLGPYGNEIDFWSLGISIYEIIYGQPTFFCQSISETYDKIVSHPLCRSAEIHWLNWTASWNVTIKSSLMNCDT</sequence>
<evidence type="ECO:0000256" key="7">
    <source>
        <dbReference type="ARBA" id="ARBA00047899"/>
    </source>
</evidence>
<evidence type="ECO:0000256" key="1">
    <source>
        <dbReference type="ARBA" id="ARBA00012513"/>
    </source>
</evidence>
<dbReference type="InterPro" id="IPR008271">
    <property type="entry name" value="Ser/Thr_kinase_AS"/>
</dbReference>
<reference evidence="11" key="1">
    <citation type="submission" date="2022-06" db="EMBL/GenBank/DDBJ databases">
        <authorList>
            <consortium name="SYNGENTA / RWTH Aachen University"/>
        </authorList>
    </citation>
    <scope>NUCLEOTIDE SEQUENCE</scope>
</reference>
<dbReference type="SUPFAM" id="SSF56112">
    <property type="entry name" value="Protein kinase-like (PK-like)"/>
    <property type="match status" value="1"/>
</dbReference>
<evidence type="ECO:0000256" key="9">
    <source>
        <dbReference type="SAM" id="MobiDB-lite"/>
    </source>
</evidence>
<protein>
    <recommendedName>
        <fullName evidence="1">non-specific serine/threonine protein kinase</fullName>
        <ecNumber evidence="1">2.7.11.1</ecNumber>
    </recommendedName>
</protein>
<gene>
    <name evidence="11" type="ORF">PPACK8108_LOCUS1368</name>
</gene>
<comment type="caution">
    <text evidence="11">The sequence shown here is derived from an EMBL/GenBank/DDBJ whole genome shotgun (WGS) entry which is preliminary data.</text>
</comment>
<evidence type="ECO:0000256" key="8">
    <source>
        <dbReference type="ARBA" id="ARBA00048679"/>
    </source>
</evidence>
<dbReference type="GO" id="GO:0004674">
    <property type="term" value="F:protein serine/threonine kinase activity"/>
    <property type="evidence" value="ECO:0007669"/>
    <property type="project" value="UniProtKB-KW"/>
</dbReference>
<dbReference type="PANTHER" id="PTHR24356">
    <property type="entry name" value="SERINE/THREONINE-PROTEIN KINASE"/>
    <property type="match status" value="1"/>
</dbReference>
<dbReference type="PANTHER" id="PTHR24356:SF1">
    <property type="entry name" value="SERINE_THREONINE-PROTEIN KINASE GREATWALL"/>
    <property type="match status" value="1"/>
</dbReference>
<feature type="domain" description="Protein kinase" evidence="10">
    <location>
        <begin position="1"/>
        <end position="284"/>
    </location>
</feature>
<dbReference type="PROSITE" id="PS00108">
    <property type="entry name" value="PROTEIN_KINASE_ST"/>
    <property type="match status" value="1"/>
</dbReference>
<dbReference type="GO" id="GO:0005524">
    <property type="term" value="F:ATP binding"/>
    <property type="evidence" value="ECO:0007669"/>
    <property type="project" value="UniProtKB-KW"/>
</dbReference>
<evidence type="ECO:0000256" key="6">
    <source>
        <dbReference type="ARBA" id="ARBA00022840"/>
    </source>
</evidence>
<feature type="region of interest" description="Disordered" evidence="9">
    <location>
        <begin position="193"/>
        <end position="214"/>
    </location>
</feature>
<dbReference type="PROSITE" id="PS50011">
    <property type="entry name" value="PROTEIN_KINASE_DOM"/>
    <property type="match status" value="1"/>
</dbReference>
<keyword evidence="2" id="KW-0723">Serine/threonine-protein kinase</keyword>